<feature type="non-terminal residue" evidence="2">
    <location>
        <position position="258"/>
    </location>
</feature>
<dbReference type="Proteomes" id="UP001159427">
    <property type="component" value="Unassembled WGS sequence"/>
</dbReference>
<gene>
    <name evidence="2" type="ORF">PEVE_00035727</name>
</gene>
<feature type="region of interest" description="Disordered" evidence="1">
    <location>
        <begin position="181"/>
        <end position="258"/>
    </location>
</feature>
<reference evidence="2 3" key="1">
    <citation type="submission" date="2022-05" db="EMBL/GenBank/DDBJ databases">
        <authorList>
            <consortium name="Genoscope - CEA"/>
            <person name="William W."/>
        </authorList>
    </citation>
    <scope>NUCLEOTIDE SEQUENCE [LARGE SCALE GENOMIC DNA]</scope>
</reference>
<comment type="caution">
    <text evidence="2">The sequence shown here is derived from an EMBL/GenBank/DDBJ whole genome shotgun (WGS) entry which is preliminary data.</text>
</comment>
<evidence type="ECO:0000256" key="1">
    <source>
        <dbReference type="SAM" id="MobiDB-lite"/>
    </source>
</evidence>
<keyword evidence="3" id="KW-1185">Reference proteome</keyword>
<feature type="compositionally biased region" description="Basic and acidic residues" evidence="1">
    <location>
        <begin position="223"/>
        <end position="236"/>
    </location>
</feature>
<organism evidence="2 3">
    <name type="scientific">Porites evermanni</name>
    <dbReference type="NCBI Taxonomy" id="104178"/>
    <lineage>
        <taxon>Eukaryota</taxon>
        <taxon>Metazoa</taxon>
        <taxon>Cnidaria</taxon>
        <taxon>Anthozoa</taxon>
        <taxon>Hexacorallia</taxon>
        <taxon>Scleractinia</taxon>
        <taxon>Fungiina</taxon>
        <taxon>Poritidae</taxon>
        <taxon>Porites</taxon>
    </lineage>
</organism>
<name>A0ABN8T2P7_9CNID</name>
<protein>
    <submittedName>
        <fullName evidence="2">Uncharacterized protein</fullName>
    </submittedName>
</protein>
<evidence type="ECO:0000313" key="2">
    <source>
        <dbReference type="EMBL" id="CAH3198099.1"/>
    </source>
</evidence>
<feature type="compositionally biased region" description="Basic and acidic residues" evidence="1">
    <location>
        <begin position="199"/>
        <end position="217"/>
    </location>
</feature>
<accession>A0ABN8T2P7</accession>
<evidence type="ECO:0000313" key="3">
    <source>
        <dbReference type="Proteomes" id="UP001159427"/>
    </source>
</evidence>
<proteinExistence type="predicted"/>
<dbReference type="EMBL" id="CALNXI010005578">
    <property type="protein sequence ID" value="CAH3198099.1"/>
    <property type="molecule type" value="Genomic_DNA"/>
</dbReference>
<sequence>MSKGKFSFAEKTNVTSRTIELVRCEQRLLDACQGEDTSMPCFLVHSFEELCWQARENAVPIVVVTLNPQKQNNSGRKEILRGLRYLMGQMTGSFYWMAETSSIDGRRVCTMFGVRYIADTLMILSPSSTSATPTLMKEFQDSNIDTQKLRKVICEAMEKCQQLSAEREKISEWRAQRIAQDEELREVGTSGGSANSSQKKGEEGKGDDGERKIIEKQRRIREARKVRVSDEPERGVHIRLRTNLGTRSRKFRNGAQFQ</sequence>